<keyword evidence="14" id="KW-1185">Reference proteome</keyword>
<feature type="transmembrane region" description="Helical" evidence="13">
    <location>
        <begin position="122"/>
        <end position="146"/>
    </location>
</feature>
<keyword evidence="5 12" id="KW-0812">Transmembrane</keyword>
<keyword evidence="4 12" id="KW-0716">Sensory transduction</keyword>
<dbReference type="SUPFAM" id="SSF81321">
    <property type="entry name" value="Family A G protein-coupled receptor-like"/>
    <property type="match status" value="1"/>
</dbReference>
<evidence type="ECO:0000256" key="1">
    <source>
        <dbReference type="ARBA" id="ARBA00004141"/>
    </source>
</evidence>
<evidence type="ECO:0000256" key="5">
    <source>
        <dbReference type="ARBA" id="ARBA00022692"/>
    </source>
</evidence>
<feature type="transmembrane region" description="Helical" evidence="13">
    <location>
        <begin position="234"/>
        <end position="260"/>
    </location>
</feature>
<dbReference type="FunFam" id="1.20.1070.10:FF:000055">
    <property type="entry name" value="Taste receptor type 2"/>
    <property type="match status" value="1"/>
</dbReference>
<feature type="transmembrane region" description="Helical" evidence="13">
    <location>
        <begin position="180"/>
        <end position="213"/>
    </location>
</feature>
<dbReference type="GO" id="GO:0033038">
    <property type="term" value="F:bitter taste receptor activity"/>
    <property type="evidence" value="ECO:0007669"/>
    <property type="project" value="InterPro"/>
</dbReference>
<keyword evidence="6 13" id="KW-1133">Transmembrane helix</keyword>
<feature type="transmembrane region" description="Helical" evidence="13">
    <location>
        <begin position="44"/>
        <end position="62"/>
    </location>
</feature>
<dbReference type="GO" id="GO:0004930">
    <property type="term" value="F:G protein-coupled receptor activity"/>
    <property type="evidence" value="ECO:0007669"/>
    <property type="project" value="UniProtKB-KW"/>
</dbReference>
<dbReference type="Pfam" id="PF05296">
    <property type="entry name" value="TAS2R"/>
    <property type="match status" value="1"/>
</dbReference>
<keyword evidence="8 12" id="KW-0472">Membrane</keyword>
<proteinExistence type="inferred from homology"/>
<protein>
    <recommendedName>
        <fullName evidence="12">Taste receptor type 2</fullName>
    </recommendedName>
</protein>
<evidence type="ECO:0000256" key="13">
    <source>
        <dbReference type="SAM" id="Phobius"/>
    </source>
</evidence>
<keyword evidence="10 12" id="KW-0807">Transducer</keyword>
<dbReference type="AlphaFoldDB" id="A0A6P7X630"/>
<feature type="transmembrane region" description="Helical" evidence="13">
    <location>
        <begin position="272"/>
        <end position="292"/>
    </location>
</feature>
<keyword evidence="7 12" id="KW-0297">G-protein coupled receptor</keyword>
<evidence type="ECO:0000256" key="12">
    <source>
        <dbReference type="RuleBase" id="RU004424"/>
    </source>
</evidence>
<dbReference type="RefSeq" id="XP_030047928.1">
    <property type="nucleotide sequence ID" value="XM_030192068.1"/>
</dbReference>
<evidence type="ECO:0000256" key="4">
    <source>
        <dbReference type="ARBA" id="ARBA00022606"/>
    </source>
</evidence>
<evidence type="ECO:0000313" key="15">
    <source>
        <dbReference type="RefSeq" id="XP_030047928.1"/>
    </source>
</evidence>
<dbReference type="PANTHER" id="PTHR11394">
    <property type="entry name" value="TASTE RECEPTOR TYPE 2"/>
    <property type="match status" value="1"/>
</dbReference>
<evidence type="ECO:0000256" key="3">
    <source>
        <dbReference type="ARBA" id="ARBA00022480"/>
    </source>
</evidence>
<evidence type="ECO:0000256" key="11">
    <source>
        <dbReference type="RuleBase" id="RU004423"/>
    </source>
</evidence>
<keyword evidence="9 12" id="KW-0675">Receptor</keyword>
<dbReference type="InterPro" id="IPR007960">
    <property type="entry name" value="TAS2R"/>
</dbReference>
<reference evidence="15" key="1">
    <citation type="submission" date="2025-08" db="UniProtKB">
        <authorList>
            <consortium name="RefSeq"/>
        </authorList>
    </citation>
    <scope>IDENTIFICATION</scope>
</reference>
<feature type="transmembrane region" description="Helical" evidence="13">
    <location>
        <begin position="6"/>
        <end position="32"/>
    </location>
</feature>
<name>A0A6P7X630_9AMPH</name>
<dbReference type="OrthoDB" id="8876749at2759"/>
<dbReference type="PANTHER" id="PTHR11394:SF47">
    <property type="entry name" value="TASTE RECEPTOR TYPE 2 MEMBER 40"/>
    <property type="match status" value="1"/>
</dbReference>
<keyword evidence="3 12" id="KW-0919">Taste</keyword>
<dbReference type="Proteomes" id="UP000515156">
    <property type="component" value="Chromosome 2"/>
</dbReference>
<organism evidence="14 15">
    <name type="scientific">Microcaecilia unicolor</name>
    <dbReference type="NCBI Taxonomy" id="1415580"/>
    <lineage>
        <taxon>Eukaryota</taxon>
        <taxon>Metazoa</taxon>
        <taxon>Chordata</taxon>
        <taxon>Craniata</taxon>
        <taxon>Vertebrata</taxon>
        <taxon>Euteleostomi</taxon>
        <taxon>Amphibia</taxon>
        <taxon>Gymnophiona</taxon>
        <taxon>Siphonopidae</taxon>
        <taxon>Microcaecilia</taxon>
    </lineage>
</organism>
<evidence type="ECO:0000256" key="10">
    <source>
        <dbReference type="ARBA" id="ARBA00023224"/>
    </source>
</evidence>
<dbReference type="GO" id="GO:0016020">
    <property type="term" value="C:membrane"/>
    <property type="evidence" value="ECO:0007669"/>
    <property type="project" value="UniProtKB-SubCell"/>
</dbReference>
<dbReference type="Gene3D" id="1.20.1070.10">
    <property type="entry name" value="Rhodopsin 7-helix transmembrane proteins"/>
    <property type="match status" value="1"/>
</dbReference>
<dbReference type="GeneID" id="115462021"/>
<evidence type="ECO:0000313" key="14">
    <source>
        <dbReference type="Proteomes" id="UP000515156"/>
    </source>
</evidence>
<evidence type="ECO:0000256" key="8">
    <source>
        <dbReference type="ARBA" id="ARBA00023136"/>
    </source>
</evidence>
<feature type="transmembrane region" description="Helical" evidence="13">
    <location>
        <begin position="74"/>
        <end position="101"/>
    </location>
</feature>
<evidence type="ECO:0000256" key="7">
    <source>
        <dbReference type="ARBA" id="ARBA00023040"/>
    </source>
</evidence>
<dbReference type="InParanoid" id="A0A6P7X630"/>
<comment type="subcellular location">
    <subcellularLocation>
        <location evidence="1 12">Membrane</location>
        <topology evidence="1 12">Multi-pass membrane protein</topology>
    </subcellularLocation>
</comment>
<sequence>MLPIQIASLIIIAVFTLLGNVFNAFIVVVNGIGWVKTRHLNSSAIILSALGIARFFLQWAITMERISTVYTLQFFIAFYTIWTFLDFVNVWFAALLCVLYCTKIANFSHPLFILLKLKFPGVVPWFLLGSLLISLVTSIPTAWVFIKYHNSTTNLSSNSMIYFSIAEDLPKKQSNSTEVIPIYAAYMISILFLGYTPPLFIMCVALHLLIRFLCGHTWKMKDNATGYCNPRLEVYFTTIKVMVSFLILSVLNFIGIIWGISDLFAKENSWSYITSVVNAAYLSLHSVILILSNSKLRQILVRIFHHAKIVSRGDIT</sequence>
<evidence type="ECO:0000256" key="6">
    <source>
        <dbReference type="ARBA" id="ARBA00022989"/>
    </source>
</evidence>
<dbReference type="FunCoup" id="A0A6P7X630">
    <property type="interactions" value="260"/>
</dbReference>
<evidence type="ECO:0000256" key="9">
    <source>
        <dbReference type="ARBA" id="ARBA00023170"/>
    </source>
</evidence>
<dbReference type="KEGG" id="muo:115462021"/>
<gene>
    <name evidence="15" type="primary">LOC115462021</name>
</gene>
<evidence type="ECO:0000256" key="2">
    <source>
        <dbReference type="ARBA" id="ARBA00007376"/>
    </source>
</evidence>
<accession>A0A6P7X630</accession>
<comment type="similarity">
    <text evidence="2 11">Belongs to the G-protein coupled receptor T2R family.</text>
</comment>